<comment type="subcellular location">
    <subcellularLocation>
        <location evidence="1 7">Cell membrane</location>
        <topology evidence="1 7">Multi-pass membrane protein</topology>
    </subcellularLocation>
</comment>
<proteinExistence type="inferred from homology"/>
<dbReference type="CDD" id="cd06261">
    <property type="entry name" value="TM_PBP2"/>
    <property type="match status" value="1"/>
</dbReference>
<dbReference type="InterPro" id="IPR051322">
    <property type="entry name" value="AA_ABC_Transporter_Permease"/>
</dbReference>
<feature type="domain" description="ABC transmembrane type-1" evidence="8">
    <location>
        <begin position="27"/>
        <end position="221"/>
    </location>
</feature>
<evidence type="ECO:0000256" key="4">
    <source>
        <dbReference type="ARBA" id="ARBA00022692"/>
    </source>
</evidence>
<keyword evidence="10" id="KW-1185">Reference proteome</keyword>
<feature type="transmembrane region" description="Helical" evidence="7">
    <location>
        <begin position="197"/>
        <end position="221"/>
    </location>
</feature>
<evidence type="ECO:0000313" key="10">
    <source>
        <dbReference type="Proteomes" id="UP000190328"/>
    </source>
</evidence>
<dbReference type="AlphaFoldDB" id="A0A1T4LLU4"/>
<feature type="transmembrane region" description="Helical" evidence="7">
    <location>
        <begin position="96"/>
        <end position="119"/>
    </location>
</feature>
<evidence type="ECO:0000256" key="2">
    <source>
        <dbReference type="ARBA" id="ARBA00022448"/>
    </source>
</evidence>
<evidence type="ECO:0000256" key="7">
    <source>
        <dbReference type="RuleBase" id="RU363032"/>
    </source>
</evidence>
<sequence>MGSGSKSFIETYFDFSQIDWNLMGQATIETVYITFISMFFTIVLGFLLGLLLYSLGKKHSPFGKILFFVVSIASNIFRSIPYIVLLVLLIPFTKFMVGTMIGPVSVIPSLIVSAIPFYARLVEVALREVNSGVLEAADAMGASPFEKTVKVLLSESLPALLSGITITTVSMIGYTAMGGVVGGGGLGQLAYQQGFTLGKLTVTLVATAILLLLVFAVQFIGDMLVKRADKR</sequence>
<dbReference type="Pfam" id="PF00528">
    <property type="entry name" value="BPD_transp_1"/>
    <property type="match status" value="1"/>
</dbReference>
<accession>A0A1T4LLU4</accession>
<keyword evidence="4 7" id="KW-0812">Transmembrane</keyword>
<dbReference type="Gene3D" id="1.10.3720.10">
    <property type="entry name" value="MetI-like"/>
    <property type="match status" value="1"/>
</dbReference>
<protein>
    <submittedName>
        <fullName evidence="9">D-methionine transport system permease protein</fullName>
    </submittedName>
</protein>
<dbReference type="SUPFAM" id="SSF161098">
    <property type="entry name" value="MetI-like"/>
    <property type="match status" value="1"/>
</dbReference>
<dbReference type="PROSITE" id="PS50928">
    <property type="entry name" value="ABC_TM1"/>
    <property type="match status" value="1"/>
</dbReference>
<dbReference type="EMBL" id="FUXI01000006">
    <property type="protein sequence ID" value="SJZ55557.1"/>
    <property type="molecule type" value="Genomic_DNA"/>
</dbReference>
<dbReference type="InterPro" id="IPR000515">
    <property type="entry name" value="MetI-like"/>
</dbReference>
<keyword evidence="3" id="KW-1003">Cell membrane</keyword>
<evidence type="ECO:0000313" key="9">
    <source>
        <dbReference type="EMBL" id="SJZ55557.1"/>
    </source>
</evidence>
<feature type="transmembrane region" description="Helical" evidence="7">
    <location>
        <begin position="31"/>
        <end position="53"/>
    </location>
</feature>
<comment type="similarity">
    <text evidence="7">Belongs to the binding-protein-dependent transport system permease family.</text>
</comment>
<evidence type="ECO:0000256" key="3">
    <source>
        <dbReference type="ARBA" id="ARBA00022475"/>
    </source>
</evidence>
<dbReference type="STRING" id="263852.SAMN02745116_00711"/>
<keyword evidence="6 7" id="KW-0472">Membrane</keyword>
<evidence type="ECO:0000256" key="5">
    <source>
        <dbReference type="ARBA" id="ARBA00022989"/>
    </source>
</evidence>
<dbReference type="GO" id="GO:0005886">
    <property type="term" value="C:plasma membrane"/>
    <property type="evidence" value="ECO:0007669"/>
    <property type="project" value="UniProtKB-SubCell"/>
</dbReference>
<keyword evidence="5 7" id="KW-1133">Transmembrane helix</keyword>
<keyword evidence="2 7" id="KW-0813">Transport</keyword>
<name>A0A1T4LLU4_9ENTE</name>
<feature type="transmembrane region" description="Helical" evidence="7">
    <location>
        <begin position="65"/>
        <end position="90"/>
    </location>
</feature>
<evidence type="ECO:0000259" key="8">
    <source>
        <dbReference type="PROSITE" id="PS50928"/>
    </source>
</evidence>
<organism evidence="9 10">
    <name type="scientific">Pilibacter termitis</name>
    <dbReference type="NCBI Taxonomy" id="263852"/>
    <lineage>
        <taxon>Bacteria</taxon>
        <taxon>Bacillati</taxon>
        <taxon>Bacillota</taxon>
        <taxon>Bacilli</taxon>
        <taxon>Lactobacillales</taxon>
        <taxon>Enterococcaceae</taxon>
        <taxon>Pilibacter</taxon>
    </lineage>
</organism>
<feature type="transmembrane region" description="Helical" evidence="7">
    <location>
        <begin position="157"/>
        <end position="177"/>
    </location>
</feature>
<evidence type="ECO:0000256" key="6">
    <source>
        <dbReference type="ARBA" id="ARBA00023136"/>
    </source>
</evidence>
<reference evidence="9 10" key="1">
    <citation type="submission" date="2017-02" db="EMBL/GenBank/DDBJ databases">
        <authorList>
            <person name="Peterson S.W."/>
        </authorList>
    </citation>
    <scope>NUCLEOTIDE SEQUENCE [LARGE SCALE GENOMIC DNA]</scope>
    <source>
        <strain evidence="9 10">ATCC BAA-1030</strain>
    </source>
</reference>
<gene>
    <name evidence="9" type="ORF">SAMN02745116_00711</name>
</gene>
<evidence type="ECO:0000256" key="1">
    <source>
        <dbReference type="ARBA" id="ARBA00004651"/>
    </source>
</evidence>
<dbReference type="PANTHER" id="PTHR30450:SF1">
    <property type="entry name" value="D-METHIONINE TRANSPORT SYSTEM PERMEASE PROTEIN METI-RELATED"/>
    <property type="match status" value="1"/>
</dbReference>
<dbReference type="GO" id="GO:0048473">
    <property type="term" value="P:D-methionine transmembrane transport"/>
    <property type="evidence" value="ECO:0007669"/>
    <property type="project" value="TreeGrafter"/>
</dbReference>
<dbReference type="Proteomes" id="UP000190328">
    <property type="component" value="Unassembled WGS sequence"/>
</dbReference>
<dbReference type="InterPro" id="IPR035906">
    <property type="entry name" value="MetI-like_sf"/>
</dbReference>
<dbReference type="PANTHER" id="PTHR30450">
    <property type="entry name" value="ABC TRANSPORTER PERMEASE"/>
    <property type="match status" value="1"/>
</dbReference>